<feature type="transmembrane region" description="Helical" evidence="1">
    <location>
        <begin position="286"/>
        <end position="304"/>
    </location>
</feature>
<evidence type="ECO:0000256" key="1">
    <source>
        <dbReference type="SAM" id="Phobius"/>
    </source>
</evidence>
<proteinExistence type="predicted"/>
<name>A0A2A4FMW4_9SPHN</name>
<feature type="transmembrane region" description="Helical" evidence="1">
    <location>
        <begin position="261"/>
        <end position="279"/>
    </location>
</feature>
<keyword evidence="3" id="KW-1185">Reference proteome</keyword>
<feature type="transmembrane region" description="Helical" evidence="1">
    <location>
        <begin position="434"/>
        <end position="451"/>
    </location>
</feature>
<dbReference type="EMBL" id="NWUF01000048">
    <property type="protein sequence ID" value="PCE39743.1"/>
    <property type="molecule type" value="Genomic_DNA"/>
</dbReference>
<feature type="transmembrane region" description="Helical" evidence="1">
    <location>
        <begin position="41"/>
        <end position="61"/>
    </location>
</feature>
<feature type="transmembrane region" description="Helical" evidence="1">
    <location>
        <begin position="220"/>
        <end position="249"/>
    </location>
</feature>
<sequence>MNRLVIPVASRIEIASLAVIAFIATAVHLTTLDEAGILKPFNIVISLAIMAALGWRAFTLVREDAAYIFTPALWFRAATLVYFGFGNIVPYIVGWEVEAYLRYVFDFTDHELLKLNLIILVGILSVLSLEVAFARSFQSMFERMPSLRPPARGQGLWSTCLALLILGGLFRYLVILPQLVGAQTAIVPGVFGYLGYLFYAGLFLLLLYSLRTGGRKAALSISLVAFEIVICLCSFAKTHLLLTSMIVWLAFLHDRMSLRRLVIGSISLVLVYISMIPLVDYGRVQMLTIYGSLNGANLGTRLGFVTDFFTNPAPAAAVDTAPRMDRTLNRLSYANVSTYLINAYDGGVPGETYGAAVTVLVPRIIWRDKPNISNQGIELTQLIYGFDTSSTGSGVFSEAYWNYGWMGLMLGMAFYGILISFLTQLSLVVMRREIWIFVPVVFAGVQFGTRVDGRMSVDVVGSFGIIIVLFLSLIAASRLTSDSSRRAVMPGTPDLSR</sequence>
<feature type="transmembrane region" description="Helical" evidence="1">
    <location>
        <begin position="186"/>
        <end position="208"/>
    </location>
</feature>
<evidence type="ECO:0000313" key="2">
    <source>
        <dbReference type="EMBL" id="PCE39743.1"/>
    </source>
</evidence>
<feature type="transmembrane region" description="Helical" evidence="1">
    <location>
        <begin position="113"/>
        <end position="134"/>
    </location>
</feature>
<feature type="transmembrane region" description="Helical" evidence="1">
    <location>
        <begin position="12"/>
        <end position="29"/>
    </location>
</feature>
<dbReference type="AlphaFoldDB" id="A0A2A4FMW4"/>
<keyword evidence="1" id="KW-1133">Transmembrane helix</keyword>
<comment type="caution">
    <text evidence="2">The sequence shown here is derived from an EMBL/GenBank/DDBJ whole genome shotgun (WGS) entry which is preliminary data.</text>
</comment>
<feature type="transmembrane region" description="Helical" evidence="1">
    <location>
        <begin position="457"/>
        <end position="476"/>
    </location>
</feature>
<protein>
    <recommendedName>
        <fullName evidence="4">O-antigen polysaccharide polymerase Wzy</fullName>
    </recommendedName>
</protein>
<keyword evidence="1" id="KW-0472">Membrane</keyword>
<dbReference type="Proteomes" id="UP000218934">
    <property type="component" value="Unassembled WGS sequence"/>
</dbReference>
<accession>A0A2A4FMW4</accession>
<gene>
    <name evidence="2" type="ORF">COO09_23895</name>
</gene>
<evidence type="ECO:0000313" key="3">
    <source>
        <dbReference type="Proteomes" id="UP000218934"/>
    </source>
</evidence>
<keyword evidence="1" id="KW-0812">Transmembrane</keyword>
<feature type="transmembrane region" description="Helical" evidence="1">
    <location>
        <begin position="73"/>
        <end position="93"/>
    </location>
</feature>
<dbReference type="KEGG" id="rdi:CMV14_18720"/>
<organism evidence="2 3">
    <name type="scientific">Rhizorhabdus dicambivorans</name>
    <dbReference type="NCBI Taxonomy" id="1850238"/>
    <lineage>
        <taxon>Bacteria</taxon>
        <taxon>Pseudomonadati</taxon>
        <taxon>Pseudomonadota</taxon>
        <taxon>Alphaproteobacteria</taxon>
        <taxon>Sphingomonadales</taxon>
        <taxon>Sphingomonadaceae</taxon>
        <taxon>Rhizorhabdus</taxon>
    </lineage>
</organism>
<feature type="transmembrane region" description="Helical" evidence="1">
    <location>
        <begin position="403"/>
        <end position="422"/>
    </location>
</feature>
<feature type="transmembrane region" description="Helical" evidence="1">
    <location>
        <begin position="155"/>
        <end position="174"/>
    </location>
</feature>
<reference evidence="2 3" key="1">
    <citation type="submission" date="2017-09" db="EMBL/GenBank/DDBJ databases">
        <title>The Catabolism of 3,6-Dichlorosalicylic acid is Initiated by the Cytochrome P450 Monooxygenase DsmABC in Rhizorhabdus dicambivorans Ndbn-20.</title>
        <authorList>
            <person name="Na L."/>
        </authorList>
    </citation>
    <scope>NUCLEOTIDE SEQUENCE [LARGE SCALE GENOMIC DNA]</scope>
    <source>
        <strain evidence="2 3">Ndbn-20m</strain>
    </source>
</reference>
<evidence type="ECO:0008006" key="4">
    <source>
        <dbReference type="Google" id="ProtNLM"/>
    </source>
</evidence>